<dbReference type="OrthoDB" id="3695643at2"/>
<sequence>MAAVVSRVVLAICAALAVVGGAALVVMVIVYFGADQYVSELQIGGWGTLAGVCGFGVYVGGAFRAHLLARIGLGFGLAGAGYLASTIVASLVSLMADRGGPRGTLEDGTIGFIWVLAGAFCAWRAATGRWPVEQIAV</sequence>
<accession>A0A5P9YWP8</accession>
<evidence type="ECO:0000313" key="1">
    <source>
        <dbReference type="EMBL" id="KAB8195309.1"/>
    </source>
</evidence>
<dbReference type="AlphaFoldDB" id="A0A5C4WQJ4"/>
<proteinExistence type="predicted"/>
<name>A0A5C4WQJ4_9ACTN</name>
<evidence type="ECO:0000313" key="2">
    <source>
        <dbReference type="Proteomes" id="UP000312512"/>
    </source>
</evidence>
<dbReference type="Proteomes" id="UP000312512">
    <property type="component" value="Unassembled WGS sequence"/>
</dbReference>
<dbReference type="RefSeq" id="WP_139630748.1">
    <property type="nucleotide sequence ID" value="NZ_CP045572.1"/>
</dbReference>
<reference evidence="1 2" key="1">
    <citation type="submission" date="2019-10" db="EMBL/GenBank/DDBJ databases">
        <title>Nonomuraea sp. nov., isolated from Phyllanthus amarus.</title>
        <authorList>
            <person name="Klykleung N."/>
            <person name="Tanasupawat S."/>
        </authorList>
    </citation>
    <scope>NUCLEOTIDE SEQUENCE [LARGE SCALE GENOMIC DNA]</scope>
    <source>
        <strain evidence="1 2">PA1-10</strain>
    </source>
</reference>
<gene>
    <name evidence="1" type="ORF">FH608_013190</name>
</gene>
<dbReference type="EMBL" id="VDLX02000004">
    <property type="protein sequence ID" value="KAB8195309.1"/>
    <property type="molecule type" value="Genomic_DNA"/>
</dbReference>
<protein>
    <submittedName>
        <fullName evidence="1">Uncharacterized protein</fullName>
    </submittedName>
</protein>
<comment type="caution">
    <text evidence="1">The sequence shown here is derived from an EMBL/GenBank/DDBJ whole genome shotgun (WGS) entry which is preliminary data.</text>
</comment>
<accession>A0A5C4WQJ4</accession>
<organism evidence="1 2">
    <name type="scientific">Nonomuraea phyllanthi</name>
    <dbReference type="NCBI Taxonomy" id="2219224"/>
    <lineage>
        <taxon>Bacteria</taxon>
        <taxon>Bacillati</taxon>
        <taxon>Actinomycetota</taxon>
        <taxon>Actinomycetes</taxon>
        <taxon>Streptosporangiales</taxon>
        <taxon>Streptosporangiaceae</taxon>
        <taxon>Nonomuraea</taxon>
    </lineage>
</organism>
<keyword evidence="2" id="KW-1185">Reference proteome</keyword>